<evidence type="ECO:0000256" key="6">
    <source>
        <dbReference type="ARBA" id="ARBA00022833"/>
    </source>
</evidence>
<dbReference type="EMBL" id="JAZDUA010000039">
    <property type="protein sequence ID" value="KAK7871424.1"/>
    <property type="molecule type" value="Genomic_DNA"/>
</dbReference>
<feature type="compositionally biased region" description="Basic and acidic residues" evidence="12">
    <location>
        <begin position="75"/>
        <end position="87"/>
    </location>
</feature>
<feature type="domain" description="C2H2-type" evidence="13">
    <location>
        <begin position="245"/>
        <end position="272"/>
    </location>
</feature>
<evidence type="ECO:0000256" key="10">
    <source>
        <dbReference type="ARBA" id="ARBA00023242"/>
    </source>
</evidence>
<feature type="region of interest" description="Disordered" evidence="12">
    <location>
        <begin position="99"/>
        <end position="126"/>
    </location>
</feature>
<accession>A0AAN9ZEU5</accession>
<dbReference type="Proteomes" id="UP001378592">
    <property type="component" value="Unassembled WGS sequence"/>
</dbReference>
<evidence type="ECO:0000256" key="11">
    <source>
        <dbReference type="PROSITE-ProRule" id="PRU00042"/>
    </source>
</evidence>
<evidence type="ECO:0000256" key="7">
    <source>
        <dbReference type="ARBA" id="ARBA00023015"/>
    </source>
</evidence>
<evidence type="ECO:0000313" key="14">
    <source>
        <dbReference type="EMBL" id="KAK7871424.1"/>
    </source>
</evidence>
<dbReference type="GO" id="GO:0005634">
    <property type="term" value="C:nucleus"/>
    <property type="evidence" value="ECO:0007669"/>
    <property type="project" value="UniProtKB-SubCell"/>
</dbReference>
<keyword evidence="10" id="KW-0539">Nucleus</keyword>
<dbReference type="PANTHER" id="PTHR24393">
    <property type="entry name" value="ZINC FINGER PROTEIN"/>
    <property type="match status" value="1"/>
</dbReference>
<dbReference type="AlphaFoldDB" id="A0AAN9ZEU5"/>
<dbReference type="Pfam" id="PF00096">
    <property type="entry name" value="zf-C2H2"/>
    <property type="match status" value="5"/>
</dbReference>
<dbReference type="FunFam" id="3.30.160.60:FF:000072">
    <property type="entry name" value="zinc finger protein 143 isoform X1"/>
    <property type="match status" value="1"/>
</dbReference>
<dbReference type="PANTHER" id="PTHR24393:SF15">
    <property type="entry name" value="IP01243P-RELATED"/>
    <property type="match status" value="1"/>
</dbReference>
<keyword evidence="5 11" id="KW-0863">Zinc-finger</keyword>
<keyword evidence="8" id="KW-0238">DNA-binding</keyword>
<feature type="domain" description="C2H2-type" evidence="13">
    <location>
        <begin position="189"/>
        <end position="216"/>
    </location>
</feature>
<proteinExistence type="inferred from homology"/>
<dbReference type="FunFam" id="3.30.160.60:FF:002343">
    <property type="entry name" value="Zinc finger protein 33A"/>
    <property type="match status" value="2"/>
</dbReference>
<feature type="region of interest" description="Disordered" evidence="12">
    <location>
        <begin position="143"/>
        <end position="162"/>
    </location>
</feature>
<keyword evidence="3" id="KW-0479">Metal-binding</keyword>
<evidence type="ECO:0000256" key="8">
    <source>
        <dbReference type="ARBA" id="ARBA00023125"/>
    </source>
</evidence>
<evidence type="ECO:0000256" key="2">
    <source>
        <dbReference type="ARBA" id="ARBA00006991"/>
    </source>
</evidence>
<dbReference type="GO" id="GO:0008270">
    <property type="term" value="F:zinc ion binding"/>
    <property type="evidence" value="ECO:0007669"/>
    <property type="project" value="UniProtKB-KW"/>
</dbReference>
<dbReference type="FunFam" id="3.30.160.60:FF:000193">
    <property type="entry name" value="Zinc finger protein 300"/>
    <property type="match status" value="1"/>
</dbReference>
<feature type="region of interest" description="Disordered" evidence="12">
    <location>
        <begin position="53"/>
        <end position="87"/>
    </location>
</feature>
<protein>
    <recommendedName>
        <fullName evidence="13">C2H2-type domain-containing protein</fullName>
    </recommendedName>
</protein>
<comment type="similarity">
    <text evidence="2">Belongs to the krueppel C2H2-type zinc-finger protein family.</text>
</comment>
<keyword evidence="7" id="KW-0805">Transcription regulation</keyword>
<feature type="domain" description="C2H2-type" evidence="13">
    <location>
        <begin position="161"/>
        <end position="188"/>
    </location>
</feature>
<comment type="subcellular location">
    <subcellularLocation>
        <location evidence="1">Nucleus</location>
    </subcellularLocation>
</comment>
<comment type="caution">
    <text evidence="14">The sequence shown here is derived from an EMBL/GenBank/DDBJ whole genome shotgun (WGS) entry which is preliminary data.</text>
</comment>
<dbReference type="SUPFAM" id="SSF57667">
    <property type="entry name" value="beta-beta-alpha zinc fingers"/>
    <property type="match status" value="3"/>
</dbReference>
<evidence type="ECO:0000256" key="9">
    <source>
        <dbReference type="ARBA" id="ARBA00023163"/>
    </source>
</evidence>
<dbReference type="SMART" id="SM00355">
    <property type="entry name" value="ZnF_C2H2"/>
    <property type="match status" value="5"/>
</dbReference>
<dbReference type="InterPro" id="IPR036236">
    <property type="entry name" value="Znf_C2H2_sf"/>
</dbReference>
<keyword evidence="4" id="KW-0677">Repeat</keyword>
<evidence type="ECO:0000259" key="13">
    <source>
        <dbReference type="PROSITE" id="PS50157"/>
    </source>
</evidence>
<sequence>MDVTPFLEVSLKTEDGEVGGEARSFTPGLCEVQIKEEPEEPAPGFCEVLIKEEPLDENGDEYMEEDEEEEGVAGKSEDDRSTHDKNERVLQILADAVEEEKRNKASRGNAIRGSWRSSEKSVEAAASDVVPIDLSKKEVTVAGKRKAGSEDGAGGRTPKKHPCAQCGKAFATPSHLRTHVRTHSGTKPFRCPDCAAAFAQSNNLRRHLRTHTRERPYKCAQCDCAFRDSSHLQRHRLLHTGERPFRCDECGTAFAQSNTLRDHVRLHTGERPFPCALCPEAFVRRSHLNAHHLRAHAHDDAPS</sequence>
<gene>
    <name evidence="14" type="ORF">R5R35_010812</name>
</gene>
<feature type="compositionally biased region" description="Acidic residues" evidence="12">
    <location>
        <begin position="54"/>
        <end position="71"/>
    </location>
</feature>
<evidence type="ECO:0000256" key="3">
    <source>
        <dbReference type="ARBA" id="ARBA00022723"/>
    </source>
</evidence>
<dbReference type="FunFam" id="3.30.160.60:FF:000446">
    <property type="entry name" value="Zinc finger protein"/>
    <property type="match status" value="1"/>
</dbReference>
<evidence type="ECO:0000256" key="12">
    <source>
        <dbReference type="SAM" id="MobiDB-lite"/>
    </source>
</evidence>
<dbReference type="InterPro" id="IPR013087">
    <property type="entry name" value="Znf_C2H2_type"/>
</dbReference>
<evidence type="ECO:0000313" key="15">
    <source>
        <dbReference type="Proteomes" id="UP001378592"/>
    </source>
</evidence>
<organism evidence="14 15">
    <name type="scientific">Gryllus longicercus</name>
    <dbReference type="NCBI Taxonomy" id="2509291"/>
    <lineage>
        <taxon>Eukaryota</taxon>
        <taxon>Metazoa</taxon>
        <taxon>Ecdysozoa</taxon>
        <taxon>Arthropoda</taxon>
        <taxon>Hexapoda</taxon>
        <taxon>Insecta</taxon>
        <taxon>Pterygota</taxon>
        <taxon>Neoptera</taxon>
        <taxon>Polyneoptera</taxon>
        <taxon>Orthoptera</taxon>
        <taxon>Ensifera</taxon>
        <taxon>Gryllidea</taxon>
        <taxon>Grylloidea</taxon>
        <taxon>Gryllidae</taxon>
        <taxon>Gryllinae</taxon>
        <taxon>Gryllus</taxon>
    </lineage>
</organism>
<dbReference type="Gene3D" id="3.30.160.60">
    <property type="entry name" value="Classic Zinc Finger"/>
    <property type="match status" value="5"/>
</dbReference>
<keyword evidence="9" id="KW-0804">Transcription</keyword>
<keyword evidence="15" id="KW-1185">Reference proteome</keyword>
<keyword evidence="6" id="KW-0862">Zinc</keyword>
<evidence type="ECO:0000256" key="4">
    <source>
        <dbReference type="ARBA" id="ARBA00022737"/>
    </source>
</evidence>
<evidence type="ECO:0000256" key="1">
    <source>
        <dbReference type="ARBA" id="ARBA00004123"/>
    </source>
</evidence>
<dbReference type="PROSITE" id="PS00028">
    <property type="entry name" value="ZINC_FINGER_C2H2_1"/>
    <property type="match status" value="5"/>
</dbReference>
<name>A0AAN9ZEU5_9ORTH</name>
<dbReference type="GO" id="GO:0000978">
    <property type="term" value="F:RNA polymerase II cis-regulatory region sequence-specific DNA binding"/>
    <property type="evidence" value="ECO:0007669"/>
    <property type="project" value="TreeGrafter"/>
</dbReference>
<feature type="domain" description="C2H2-type" evidence="13">
    <location>
        <begin position="217"/>
        <end position="244"/>
    </location>
</feature>
<reference evidence="14 15" key="1">
    <citation type="submission" date="2024-03" db="EMBL/GenBank/DDBJ databases">
        <title>The genome assembly and annotation of the cricket Gryllus longicercus Weissman &amp; Gray.</title>
        <authorList>
            <person name="Szrajer S."/>
            <person name="Gray D."/>
            <person name="Ylla G."/>
        </authorList>
    </citation>
    <scope>NUCLEOTIDE SEQUENCE [LARGE SCALE GENOMIC DNA]</scope>
    <source>
        <strain evidence="14">DAG 2021-001</strain>
        <tissue evidence="14">Whole body minus gut</tissue>
    </source>
</reference>
<feature type="domain" description="C2H2-type" evidence="13">
    <location>
        <begin position="273"/>
        <end position="301"/>
    </location>
</feature>
<dbReference type="PROSITE" id="PS50157">
    <property type="entry name" value="ZINC_FINGER_C2H2_2"/>
    <property type="match status" value="5"/>
</dbReference>
<evidence type="ECO:0000256" key="5">
    <source>
        <dbReference type="ARBA" id="ARBA00022771"/>
    </source>
</evidence>
<dbReference type="GO" id="GO:0001228">
    <property type="term" value="F:DNA-binding transcription activator activity, RNA polymerase II-specific"/>
    <property type="evidence" value="ECO:0007669"/>
    <property type="project" value="TreeGrafter"/>
</dbReference>